<accession>A0A7G9RT11</accession>
<dbReference type="InterPro" id="IPR005479">
    <property type="entry name" value="CPAse_ATP-bd"/>
</dbReference>
<dbReference type="Pfam" id="PF02785">
    <property type="entry name" value="Biotin_carb_C"/>
    <property type="match status" value="1"/>
</dbReference>
<evidence type="ECO:0000256" key="4">
    <source>
        <dbReference type="ARBA" id="ARBA00023267"/>
    </source>
</evidence>
<sequence>MNTASPAHAATLRPLRRILVANRGAVAARVIRAAHRLGLEAVAIHSTADAGLPYLRDADAAICIGEGPATQSYLDQDAVLQAARDCGADAIHPGYGFLSENADFAERVEAAGLCFIGPSPRWIRELGHKTAARALMQQHGMPMTHSSDLLPADIDAVIATADAMGYPLMLKPANGGGGIGMLPVRGRAEVADALRQAQSTAAKAFGSAQLYFETLIESPRHVEFQFLADRYGNVRCLHERDCSVQRRNQKVVEEAPAPGIDRAEVEQMGQRLASILGGMGYDVIGTVEMLYTPSTGFTFLEVNTRLQVEHAVTEEVTGIDIVAAQIRLASGEHIDSVLPPRIAASGHAVEARIYAEDPVRFFPSPGTLAAFQAPEAPGIRVETGYCEGARVSSFYDPMIAKVISHGADRADAIRGLRSALETFHVSGVKTNIPFVLRILEDEEFVAARLHTQLGMRLAATRPQAMPTPQSAQATARA</sequence>
<evidence type="ECO:0000313" key="8">
    <source>
        <dbReference type="EMBL" id="QNN58736.1"/>
    </source>
</evidence>
<name>A0A7G9RT11_9BURK</name>
<dbReference type="Pfam" id="PF00289">
    <property type="entry name" value="Biotin_carb_N"/>
    <property type="match status" value="1"/>
</dbReference>
<dbReference type="InterPro" id="IPR011764">
    <property type="entry name" value="Biotin_carboxylation_dom"/>
</dbReference>
<feature type="domain" description="Biotin carboxylation" evidence="7">
    <location>
        <begin position="14"/>
        <end position="459"/>
    </location>
</feature>
<evidence type="ECO:0000256" key="3">
    <source>
        <dbReference type="ARBA" id="ARBA00022840"/>
    </source>
</evidence>
<dbReference type="EMBL" id="CP060714">
    <property type="protein sequence ID" value="QNN58736.1"/>
    <property type="molecule type" value="Genomic_DNA"/>
</dbReference>
<dbReference type="InterPro" id="IPR005482">
    <property type="entry name" value="Biotin_COase_C"/>
</dbReference>
<dbReference type="SUPFAM" id="SSF51246">
    <property type="entry name" value="Rudiment single hybrid motif"/>
    <property type="match status" value="1"/>
</dbReference>
<evidence type="ECO:0000256" key="5">
    <source>
        <dbReference type="PROSITE-ProRule" id="PRU00409"/>
    </source>
</evidence>
<dbReference type="SMART" id="SM00878">
    <property type="entry name" value="Biotin_carb_C"/>
    <property type="match status" value="1"/>
</dbReference>
<evidence type="ECO:0000259" key="6">
    <source>
        <dbReference type="PROSITE" id="PS50975"/>
    </source>
</evidence>
<evidence type="ECO:0000259" key="7">
    <source>
        <dbReference type="PROSITE" id="PS50979"/>
    </source>
</evidence>
<keyword evidence="3 5" id="KW-0067">ATP-binding</keyword>
<dbReference type="Gene3D" id="3.30.470.20">
    <property type="entry name" value="ATP-grasp fold, B domain"/>
    <property type="match status" value="1"/>
</dbReference>
<dbReference type="PROSITE" id="PS50979">
    <property type="entry name" value="BC"/>
    <property type="match status" value="1"/>
</dbReference>
<dbReference type="PROSITE" id="PS50975">
    <property type="entry name" value="ATP_GRASP"/>
    <property type="match status" value="1"/>
</dbReference>
<keyword evidence="9" id="KW-1185">Reference proteome</keyword>
<evidence type="ECO:0000313" key="9">
    <source>
        <dbReference type="Proteomes" id="UP000515811"/>
    </source>
</evidence>
<dbReference type="GO" id="GO:0016874">
    <property type="term" value="F:ligase activity"/>
    <property type="evidence" value="ECO:0007669"/>
    <property type="project" value="UniProtKB-KW"/>
</dbReference>
<dbReference type="InterPro" id="IPR016185">
    <property type="entry name" value="PreATP-grasp_dom_sf"/>
</dbReference>
<dbReference type="KEGG" id="drg:H9K76_07950"/>
<dbReference type="AlphaFoldDB" id="A0A7G9RT11"/>
<proteinExistence type="predicted"/>
<keyword evidence="4" id="KW-0092">Biotin</keyword>
<dbReference type="GO" id="GO:0005524">
    <property type="term" value="F:ATP binding"/>
    <property type="evidence" value="ECO:0007669"/>
    <property type="project" value="UniProtKB-UniRule"/>
</dbReference>
<dbReference type="SUPFAM" id="SSF56059">
    <property type="entry name" value="Glutathione synthetase ATP-binding domain-like"/>
    <property type="match status" value="1"/>
</dbReference>
<dbReference type="InterPro" id="IPR050856">
    <property type="entry name" value="Biotin_carboxylase_complex"/>
</dbReference>
<dbReference type="GO" id="GO:0046872">
    <property type="term" value="F:metal ion binding"/>
    <property type="evidence" value="ECO:0007669"/>
    <property type="project" value="InterPro"/>
</dbReference>
<dbReference type="PROSITE" id="PS00867">
    <property type="entry name" value="CPSASE_2"/>
    <property type="match status" value="1"/>
</dbReference>
<gene>
    <name evidence="8" type="ORF">H9K76_07950</name>
</gene>
<dbReference type="InterPro" id="IPR011054">
    <property type="entry name" value="Rudment_hybrid_motif"/>
</dbReference>
<reference evidence="8 9" key="1">
    <citation type="submission" date="2020-08" db="EMBL/GenBank/DDBJ databases">
        <title>Genome sequence of Diaphorobacter ruginosibacter DSM 27467T.</title>
        <authorList>
            <person name="Hyun D.-W."/>
            <person name="Bae J.-W."/>
        </authorList>
    </citation>
    <scope>NUCLEOTIDE SEQUENCE [LARGE SCALE GENOMIC DNA]</scope>
    <source>
        <strain evidence="8 9">DSM 27467</strain>
    </source>
</reference>
<keyword evidence="1" id="KW-0436">Ligase</keyword>
<evidence type="ECO:0000256" key="1">
    <source>
        <dbReference type="ARBA" id="ARBA00022598"/>
    </source>
</evidence>
<dbReference type="RefSeq" id="WP_187599366.1">
    <property type="nucleotide sequence ID" value="NZ_CP060714.1"/>
</dbReference>
<evidence type="ECO:0000256" key="2">
    <source>
        <dbReference type="ARBA" id="ARBA00022741"/>
    </source>
</evidence>
<dbReference type="Pfam" id="PF02786">
    <property type="entry name" value="CPSase_L_D2"/>
    <property type="match status" value="1"/>
</dbReference>
<feature type="domain" description="ATP-grasp" evidence="6">
    <location>
        <begin position="133"/>
        <end position="330"/>
    </location>
</feature>
<dbReference type="SUPFAM" id="SSF52440">
    <property type="entry name" value="PreATP-grasp domain"/>
    <property type="match status" value="1"/>
</dbReference>
<protein>
    <submittedName>
        <fullName evidence="8">ATP-grasp domain-containing protein</fullName>
    </submittedName>
</protein>
<dbReference type="InterPro" id="IPR005481">
    <property type="entry name" value="BC-like_N"/>
</dbReference>
<keyword evidence="2 5" id="KW-0547">Nucleotide-binding</keyword>
<dbReference type="PANTHER" id="PTHR18866">
    <property type="entry name" value="CARBOXYLASE:PYRUVATE/ACETYL-COA/PROPIONYL-COA CARBOXYLASE"/>
    <property type="match status" value="1"/>
</dbReference>
<dbReference type="PROSITE" id="PS00866">
    <property type="entry name" value="CPSASE_1"/>
    <property type="match status" value="1"/>
</dbReference>
<dbReference type="PANTHER" id="PTHR18866:SF33">
    <property type="entry name" value="METHYLCROTONOYL-COA CARBOXYLASE SUBUNIT ALPHA, MITOCHONDRIAL-RELATED"/>
    <property type="match status" value="1"/>
</dbReference>
<dbReference type="InterPro" id="IPR011761">
    <property type="entry name" value="ATP-grasp"/>
</dbReference>
<organism evidence="8 9">
    <name type="scientific">Diaphorobacter ruginosibacter</name>
    <dbReference type="NCBI Taxonomy" id="1715720"/>
    <lineage>
        <taxon>Bacteria</taxon>
        <taxon>Pseudomonadati</taxon>
        <taxon>Pseudomonadota</taxon>
        <taxon>Betaproteobacteria</taxon>
        <taxon>Burkholderiales</taxon>
        <taxon>Comamonadaceae</taxon>
        <taxon>Diaphorobacter</taxon>
    </lineage>
</organism>
<dbReference type="Proteomes" id="UP000515811">
    <property type="component" value="Chromosome"/>
</dbReference>